<dbReference type="eggNOG" id="ENOG502SU96">
    <property type="taxonomic scope" value="Eukaryota"/>
</dbReference>
<dbReference type="VEuPathDB" id="FungiDB:LEMA_P062440.1"/>
<gene>
    <name evidence="3" type="ORF">LEMA_P062440.1</name>
</gene>
<dbReference type="OrthoDB" id="5309803at2759"/>
<keyword evidence="4" id="KW-1185">Reference proteome</keyword>
<keyword evidence="2" id="KW-1133">Transmembrane helix</keyword>
<feature type="region of interest" description="Disordered" evidence="1">
    <location>
        <begin position="80"/>
        <end position="117"/>
    </location>
</feature>
<dbReference type="OMA" id="TIVPWAF"/>
<evidence type="ECO:0000256" key="1">
    <source>
        <dbReference type="SAM" id="MobiDB-lite"/>
    </source>
</evidence>
<reference evidence="4" key="1">
    <citation type="journal article" date="2011" name="Nat. Commun.">
        <title>Effector diversification within compartments of the Leptosphaeria maculans genome affected by Repeat-Induced Point mutations.</title>
        <authorList>
            <person name="Rouxel T."/>
            <person name="Grandaubert J."/>
            <person name="Hane J.K."/>
            <person name="Hoede C."/>
            <person name="van de Wouw A.P."/>
            <person name="Couloux A."/>
            <person name="Dominguez V."/>
            <person name="Anthouard V."/>
            <person name="Bally P."/>
            <person name="Bourras S."/>
            <person name="Cozijnsen A.J."/>
            <person name="Ciuffetti L.M."/>
            <person name="Degrave A."/>
            <person name="Dilmaghani A."/>
            <person name="Duret L."/>
            <person name="Fudal I."/>
            <person name="Goodwin S.B."/>
            <person name="Gout L."/>
            <person name="Glaser N."/>
            <person name="Linglin J."/>
            <person name="Kema G.H.J."/>
            <person name="Lapalu N."/>
            <person name="Lawrence C.B."/>
            <person name="May K."/>
            <person name="Meyer M."/>
            <person name="Ollivier B."/>
            <person name="Poulain J."/>
            <person name="Schoch C.L."/>
            <person name="Simon A."/>
            <person name="Spatafora J.W."/>
            <person name="Stachowiak A."/>
            <person name="Turgeon B.G."/>
            <person name="Tyler B.M."/>
            <person name="Vincent D."/>
            <person name="Weissenbach J."/>
            <person name="Amselem J."/>
            <person name="Quesneville H."/>
            <person name="Oliver R.P."/>
            <person name="Wincker P."/>
            <person name="Balesdent M.-H."/>
            <person name="Howlett B.J."/>
        </authorList>
    </citation>
    <scope>NUCLEOTIDE SEQUENCE [LARGE SCALE GENOMIC DNA]</scope>
    <source>
        <strain evidence="4">JN3 / isolate v23.1.3 / race Av1-4-5-6-7-8</strain>
    </source>
</reference>
<dbReference type="AlphaFoldDB" id="E4ZI67"/>
<dbReference type="Proteomes" id="UP000002668">
    <property type="component" value="Genome"/>
</dbReference>
<dbReference type="InParanoid" id="E4ZI67"/>
<accession>E4ZI67</accession>
<evidence type="ECO:0000313" key="4">
    <source>
        <dbReference type="Proteomes" id="UP000002668"/>
    </source>
</evidence>
<evidence type="ECO:0000256" key="2">
    <source>
        <dbReference type="SAM" id="Phobius"/>
    </source>
</evidence>
<keyword evidence="2" id="KW-0472">Membrane</keyword>
<protein>
    <submittedName>
        <fullName evidence="3">Uncharacterized protein</fullName>
    </submittedName>
</protein>
<name>E4ZI67_LEPMJ</name>
<dbReference type="HOGENOM" id="CLU_116849_1_1_1"/>
<sequence>MGLLSILPASFAVVETWITRLFVSGDTAHRSTAQYGHSCGSQLFIGALIIGPWVALLLYDLVLYILRAVSYEIPVIGGRARGKARPRAPSLTERPSGHRRKFSLARRERPTLSTGAIKDDLQDTRYRRLAEEQEDSSSAS</sequence>
<feature type="transmembrane region" description="Helical" evidence="2">
    <location>
        <begin position="40"/>
        <end position="66"/>
    </location>
</feature>
<evidence type="ECO:0000313" key="3">
    <source>
        <dbReference type="EMBL" id="CBX91210.1"/>
    </source>
</evidence>
<dbReference type="EMBL" id="FP929065">
    <property type="protein sequence ID" value="CBX91210.1"/>
    <property type="molecule type" value="Genomic_DNA"/>
</dbReference>
<organism evidence="4">
    <name type="scientific">Leptosphaeria maculans (strain JN3 / isolate v23.1.3 / race Av1-4-5-6-7-8)</name>
    <name type="common">Blackleg fungus</name>
    <name type="synonym">Phoma lingam</name>
    <dbReference type="NCBI Taxonomy" id="985895"/>
    <lineage>
        <taxon>Eukaryota</taxon>
        <taxon>Fungi</taxon>
        <taxon>Dikarya</taxon>
        <taxon>Ascomycota</taxon>
        <taxon>Pezizomycotina</taxon>
        <taxon>Dothideomycetes</taxon>
        <taxon>Pleosporomycetidae</taxon>
        <taxon>Pleosporales</taxon>
        <taxon>Pleosporineae</taxon>
        <taxon>Leptosphaeriaceae</taxon>
        <taxon>Plenodomus</taxon>
        <taxon>Plenodomus lingam/Leptosphaeria maculans species complex</taxon>
    </lineage>
</organism>
<keyword evidence="2" id="KW-0812">Transmembrane</keyword>
<proteinExistence type="predicted"/>